<dbReference type="GO" id="GO:0003677">
    <property type="term" value="F:DNA binding"/>
    <property type="evidence" value="ECO:0007669"/>
    <property type="project" value="UniProtKB-KW"/>
</dbReference>
<reference evidence="5 6" key="1">
    <citation type="journal article" date="2019" name="ISME J.">
        <title>Genome analyses of uncultured TG2/ZB3 bacteria in 'Margulisbacteria' specifically attached to ectosymbiotic spirochetes of protists in the termite gut.</title>
        <authorList>
            <person name="Utami Y.D."/>
            <person name="Kuwahara H."/>
            <person name="Igai K."/>
            <person name="Murakami T."/>
            <person name="Sugaya K."/>
            <person name="Morikawa T."/>
            <person name="Nagura Y."/>
            <person name="Yuki M."/>
            <person name="Deevong P."/>
            <person name="Inoue T."/>
            <person name="Kihara K."/>
            <person name="Lo N."/>
            <person name="Yamada A."/>
            <person name="Ohkuma M."/>
            <person name="Hongoh Y."/>
        </authorList>
    </citation>
    <scope>NUCLEOTIDE SEQUENCE [LARGE SCALE GENOMIC DNA]</scope>
    <source>
        <strain evidence="5">NkOx7-01</strain>
    </source>
</reference>
<dbReference type="Proteomes" id="UP000269352">
    <property type="component" value="Unassembled WGS sequence"/>
</dbReference>
<evidence type="ECO:0000256" key="3">
    <source>
        <dbReference type="ARBA" id="ARBA00023163"/>
    </source>
</evidence>
<dbReference type="Gene3D" id="1.10.260.40">
    <property type="entry name" value="lambda repressor-like DNA-binding domains"/>
    <property type="match status" value="1"/>
</dbReference>
<dbReference type="EMBL" id="BGZN01000104">
    <property type="protein sequence ID" value="GBR74910.1"/>
    <property type="molecule type" value="Genomic_DNA"/>
</dbReference>
<feature type="domain" description="HTH cro/C1-type" evidence="4">
    <location>
        <begin position="11"/>
        <end position="65"/>
    </location>
</feature>
<keyword evidence="6" id="KW-1185">Reference proteome</keyword>
<evidence type="ECO:0000313" key="6">
    <source>
        <dbReference type="Proteomes" id="UP000269352"/>
    </source>
</evidence>
<dbReference type="InterPro" id="IPR050807">
    <property type="entry name" value="TransReg_Diox_bact_type"/>
</dbReference>
<dbReference type="Pfam" id="PF01381">
    <property type="entry name" value="HTH_3"/>
    <property type="match status" value="1"/>
</dbReference>
<dbReference type="PANTHER" id="PTHR46797:SF23">
    <property type="entry name" value="HTH-TYPE TRANSCRIPTIONAL REGULATOR SUTR"/>
    <property type="match status" value="1"/>
</dbReference>
<sequence length="113" mass="13173">MILQKIFTHNLKKIRRETGISQMRLSELCDTSVGYISEIEIGKKFPSLEMIEKIAAALKVRPTLFFFDENIQPRQFLAAYRKELPAETKLDLLQQLAAIKHSSINIYQTLRKY</sequence>
<keyword evidence="3" id="KW-0804">Transcription</keyword>
<dbReference type="PROSITE" id="PS50943">
    <property type="entry name" value="HTH_CROC1"/>
    <property type="match status" value="1"/>
</dbReference>
<dbReference type="SMART" id="SM00530">
    <property type="entry name" value="HTH_XRE"/>
    <property type="match status" value="1"/>
</dbReference>
<dbReference type="GO" id="GO:0003700">
    <property type="term" value="F:DNA-binding transcription factor activity"/>
    <property type="evidence" value="ECO:0007669"/>
    <property type="project" value="TreeGrafter"/>
</dbReference>
<protein>
    <submittedName>
        <fullName evidence="5">Helix-turn-helix XRE-family transcriptional regulators</fullName>
    </submittedName>
</protein>
<dbReference type="AlphaFoldDB" id="A0A388TE67"/>
<dbReference type="GO" id="GO:0005829">
    <property type="term" value="C:cytosol"/>
    <property type="evidence" value="ECO:0007669"/>
    <property type="project" value="TreeGrafter"/>
</dbReference>
<organism evidence="5 6">
    <name type="scientific">Termititenax aidoneus</name>
    <dbReference type="NCBI Taxonomy" id="2218524"/>
    <lineage>
        <taxon>Bacteria</taxon>
        <taxon>Bacillati</taxon>
        <taxon>Candidatus Margulisiibacteriota</taxon>
        <taxon>Candidatus Termititenacia</taxon>
        <taxon>Candidatus Termititenacales</taxon>
        <taxon>Candidatus Termititenacaceae</taxon>
        <taxon>Candidatus Termititenax</taxon>
    </lineage>
</organism>
<evidence type="ECO:0000259" key="4">
    <source>
        <dbReference type="PROSITE" id="PS50943"/>
    </source>
</evidence>
<evidence type="ECO:0000256" key="2">
    <source>
        <dbReference type="ARBA" id="ARBA00023125"/>
    </source>
</evidence>
<evidence type="ECO:0000313" key="5">
    <source>
        <dbReference type="EMBL" id="GBR74910.1"/>
    </source>
</evidence>
<evidence type="ECO:0000256" key="1">
    <source>
        <dbReference type="ARBA" id="ARBA00023015"/>
    </source>
</evidence>
<dbReference type="CDD" id="cd00093">
    <property type="entry name" value="HTH_XRE"/>
    <property type="match status" value="1"/>
</dbReference>
<keyword evidence="2" id="KW-0238">DNA-binding</keyword>
<name>A0A388TE67_TERA1</name>
<dbReference type="SUPFAM" id="SSF47413">
    <property type="entry name" value="lambda repressor-like DNA-binding domains"/>
    <property type="match status" value="1"/>
</dbReference>
<dbReference type="InterPro" id="IPR010982">
    <property type="entry name" value="Lambda_DNA-bd_dom_sf"/>
</dbReference>
<gene>
    <name evidence="5" type="ORF">NO1_2002</name>
</gene>
<accession>A0A388TE67</accession>
<dbReference type="InterPro" id="IPR001387">
    <property type="entry name" value="Cro/C1-type_HTH"/>
</dbReference>
<proteinExistence type="predicted"/>
<dbReference type="PANTHER" id="PTHR46797">
    <property type="entry name" value="HTH-TYPE TRANSCRIPTIONAL REGULATOR"/>
    <property type="match status" value="1"/>
</dbReference>
<comment type="caution">
    <text evidence="5">The sequence shown here is derived from an EMBL/GenBank/DDBJ whole genome shotgun (WGS) entry which is preliminary data.</text>
</comment>
<keyword evidence="1" id="KW-0805">Transcription regulation</keyword>